<dbReference type="Proteomes" id="UP000682733">
    <property type="component" value="Unassembled WGS sequence"/>
</dbReference>
<evidence type="ECO:0000256" key="1">
    <source>
        <dbReference type="SAM" id="MobiDB-lite"/>
    </source>
</evidence>
<feature type="region of interest" description="Disordered" evidence="1">
    <location>
        <begin position="1"/>
        <end position="20"/>
    </location>
</feature>
<dbReference type="EMBL" id="CAJOBA010008747">
    <property type="protein sequence ID" value="CAF3835754.1"/>
    <property type="molecule type" value="Genomic_DNA"/>
</dbReference>
<keyword evidence="7" id="KW-1185">Reference proteome</keyword>
<dbReference type="InterPro" id="IPR000668">
    <property type="entry name" value="Peptidase_C1A_C"/>
</dbReference>
<dbReference type="Proteomes" id="UP000677228">
    <property type="component" value="Unassembled WGS sequence"/>
</dbReference>
<evidence type="ECO:0000259" key="2">
    <source>
        <dbReference type="Pfam" id="PF00112"/>
    </source>
</evidence>
<dbReference type="AlphaFoldDB" id="A0A813XTZ4"/>
<feature type="compositionally biased region" description="Basic residues" evidence="1">
    <location>
        <begin position="1"/>
        <end position="10"/>
    </location>
</feature>
<proteinExistence type="predicted"/>
<dbReference type="OrthoDB" id="640249at2759"/>
<dbReference type="Gene3D" id="3.90.70.10">
    <property type="entry name" value="Cysteine proteinases"/>
    <property type="match status" value="1"/>
</dbReference>
<feature type="domain" description="Peptidase C1A papain C-terminal" evidence="2">
    <location>
        <begin position="206"/>
        <end position="240"/>
    </location>
</feature>
<dbReference type="Pfam" id="PF00112">
    <property type="entry name" value="Peptidase_C1"/>
    <property type="match status" value="1"/>
</dbReference>
<dbReference type="Proteomes" id="UP000663829">
    <property type="component" value="Unassembled WGS sequence"/>
</dbReference>
<dbReference type="EMBL" id="CAJNOK010008732">
    <property type="protein sequence ID" value="CAF1071468.1"/>
    <property type="molecule type" value="Genomic_DNA"/>
</dbReference>
<evidence type="ECO:0000313" key="7">
    <source>
        <dbReference type="Proteomes" id="UP000663829"/>
    </source>
</evidence>
<protein>
    <recommendedName>
        <fullName evidence="2">Peptidase C1A papain C-terminal domain-containing protein</fullName>
    </recommendedName>
</protein>
<name>A0A813XTZ4_9BILA</name>
<comment type="caution">
    <text evidence="3">The sequence shown here is derived from an EMBL/GenBank/DDBJ whole genome shotgun (WGS) entry which is preliminary data.</text>
</comment>
<gene>
    <name evidence="3" type="ORF">GPM918_LOCUS7324</name>
    <name evidence="4" type="ORF">OVA965_LOCUS17915</name>
    <name evidence="5" type="ORF">SRO942_LOCUS7324</name>
    <name evidence="6" type="ORF">TMI583_LOCUS17926</name>
</gene>
<organism evidence="3 7">
    <name type="scientific">Didymodactylos carnosus</name>
    <dbReference type="NCBI Taxonomy" id="1234261"/>
    <lineage>
        <taxon>Eukaryota</taxon>
        <taxon>Metazoa</taxon>
        <taxon>Spiralia</taxon>
        <taxon>Gnathifera</taxon>
        <taxon>Rotifera</taxon>
        <taxon>Eurotatoria</taxon>
        <taxon>Bdelloidea</taxon>
        <taxon>Philodinida</taxon>
        <taxon>Philodinidae</taxon>
        <taxon>Didymodactylos</taxon>
    </lineage>
</organism>
<accession>A0A813XTZ4</accession>
<evidence type="ECO:0000313" key="6">
    <source>
        <dbReference type="EMBL" id="CAF3835754.1"/>
    </source>
</evidence>
<dbReference type="Proteomes" id="UP000681722">
    <property type="component" value="Unassembled WGS sequence"/>
</dbReference>
<dbReference type="GO" id="GO:0008234">
    <property type="term" value="F:cysteine-type peptidase activity"/>
    <property type="evidence" value="ECO:0007669"/>
    <property type="project" value="InterPro"/>
</dbReference>
<reference evidence="3" key="1">
    <citation type="submission" date="2021-02" db="EMBL/GenBank/DDBJ databases">
        <authorList>
            <person name="Nowell W R."/>
        </authorList>
    </citation>
    <scope>NUCLEOTIDE SEQUENCE</scope>
</reference>
<dbReference type="GO" id="GO:0006508">
    <property type="term" value="P:proteolysis"/>
    <property type="evidence" value="ECO:0007669"/>
    <property type="project" value="InterPro"/>
</dbReference>
<dbReference type="InterPro" id="IPR038765">
    <property type="entry name" value="Papain-like_cys_pep_sf"/>
</dbReference>
<dbReference type="CDD" id="cd02619">
    <property type="entry name" value="Peptidase_C1"/>
    <property type="match status" value="1"/>
</dbReference>
<dbReference type="EMBL" id="CAJOBC010001190">
    <property type="protein sequence ID" value="CAF3662344.1"/>
    <property type="molecule type" value="Genomic_DNA"/>
</dbReference>
<dbReference type="EMBL" id="CAJNOQ010001190">
    <property type="protein sequence ID" value="CAF0875448.1"/>
    <property type="molecule type" value="Genomic_DNA"/>
</dbReference>
<dbReference type="SUPFAM" id="SSF54001">
    <property type="entry name" value="Cysteine proteinases"/>
    <property type="match status" value="1"/>
</dbReference>
<evidence type="ECO:0000313" key="5">
    <source>
        <dbReference type="EMBL" id="CAF3662344.1"/>
    </source>
</evidence>
<sequence length="246" mass="28658">MQLSHSRNHSRYPPYLPSDHSAKSHPYGPLGLLDVYQYNLRPTVNLFPWMSPVEDQRKFNDCTAEATAGALEYSLRRYHNITKDVSRLFIFWVCARLEHPRVGHMDDEAWLPEAIYGLVKYGFCFEGVGEHIEENFGVKPLTRAFDEAKTRTIVPIHIAPYLYCMKRCLNYDRPFLISFNLKLLHKHDMIIINQGRAKGPPLPIDHTTGKQQDQYHVVLVIGYDDQTQLFLVRNSWGKGWVCFYLD</sequence>
<evidence type="ECO:0000313" key="4">
    <source>
        <dbReference type="EMBL" id="CAF1071468.1"/>
    </source>
</evidence>
<evidence type="ECO:0000313" key="3">
    <source>
        <dbReference type="EMBL" id="CAF0875448.1"/>
    </source>
</evidence>